<evidence type="ECO:0000313" key="2">
    <source>
        <dbReference type="Proteomes" id="UP000618579"/>
    </source>
</evidence>
<sequence>MSRMIQAYFHTENQAEDARVLLLKYDPRQLEVGRLPESYGGSGRLLLPIMEGGGFLSEVNANNKFGIIDVLPTAAPVSAGDTNDGDVHALHYVLSAKVADADYSGAVELIRRNHGHLEEFDE</sequence>
<organism evidence="1 2">
    <name type="scientific">Paenibacillus planticolens</name>
    <dbReference type="NCBI Taxonomy" id="2654976"/>
    <lineage>
        <taxon>Bacteria</taxon>
        <taxon>Bacillati</taxon>
        <taxon>Bacillota</taxon>
        <taxon>Bacilli</taxon>
        <taxon>Bacillales</taxon>
        <taxon>Paenibacillaceae</taxon>
        <taxon>Paenibacillus</taxon>
    </lineage>
</organism>
<name>A0ABX1ZTS1_9BACL</name>
<proteinExistence type="predicted"/>
<gene>
    <name evidence="1" type="ORF">GC097_18705</name>
</gene>
<protein>
    <submittedName>
        <fullName evidence="1">Uncharacterized protein</fullName>
    </submittedName>
</protein>
<keyword evidence="2" id="KW-1185">Reference proteome</keyword>
<evidence type="ECO:0000313" key="1">
    <source>
        <dbReference type="EMBL" id="NOV02040.1"/>
    </source>
</evidence>
<comment type="caution">
    <text evidence="1">The sequence shown here is derived from an EMBL/GenBank/DDBJ whole genome shotgun (WGS) entry which is preliminary data.</text>
</comment>
<dbReference type="EMBL" id="WHNZ01000041">
    <property type="protein sequence ID" value="NOV02040.1"/>
    <property type="molecule type" value="Genomic_DNA"/>
</dbReference>
<dbReference type="RefSeq" id="WP_171684869.1">
    <property type="nucleotide sequence ID" value="NZ_WHNZ01000041.1"/>
</dbReference>
<accession>A0ABX1ZTS1</accession>
<dbReference type="Proteomes" id="UP000618579">
    <property type="component" value="Unassembled WGS sequence"/>
</dbReference>
<reference evidence="1 2" key="1">
    <citation type="submission" date="2019-10" db="EMBL/GenBank/DDBJ databases">
        <title>Description of Paenibacillus pedi sp. nov.</title>
        <authorList>
            <person name="Carlier A."/>
            <person name="Qi S."/>
        </authorList>
    </citation>
    <scope>NUCLEOTIDE SEQUENCE [LARGE SCALE GENOMIC DNA]</scope>
    <source>
        <strain evidence="1 2">LMG 31457</strain>
    </source>
</reference>